<organism evidence="1 2">
    <name type="scientific">Lottia gigantea</name>
    <name type="common">Giant owl limpet</name>
    <dbReference type="NCBI Taxonomy" id="225164"/>
    <lineage>
        <taxon>Eukaryota</taxon>
        <taxon>Metazoa</taxon>
        <taxon>Spiralia</taxon>
        <taxon>Lophotrochozoa</taxon>
        <taxon>Mollusca</taxon>
        <taxon>Gastropoda</taxon>
        <taxon>Patellogastropoda</taxon>
        <taxon>Lottioidea</taxon>
        <taxon>Lottiidae</taxon>
        <taxon>Lottia</taxon>
    </lineage>
</organism>
<accession>V3ZNL9</accession>
<dbReference type="RefSeq" id="XP_009056174.1">
    <property type="nucleotide sequence ID" value="XM_009057926.1"/>
</dbReference>
<reference evidence="1 2" key="1">
    <citation type="journal article" date="2013" name="Nature">
        <title>Insights into bilaterian evolution from three spiralian genomes.</title>
        <authorList>
            <person name="Simakov O."/>
            <person name="Marletaz F."/>
            <person name="Cho S.J."/>
            <person name="Edsinger-Gonzales E."/>
            <person name="Havlak P."/>
            <person name="Hellsten U."/>
            <person name="Kuo D.H."/>
            <person name="Larsson T."/>
            <person name="Lv J."/>
            <person name="Arendt D."/>
            <person name="Savage R."/>
            <person name="Osoegawa K."/>
            <person name="de Jong P."/>
            <person name="Grimwood J."/>
            <person name="Chapman J.A."/>
            <person name="Shapiro H."/>
            <person name="Aerts A."/>
            <person name="Otillar R.P."/>
            <person name="Terry A.Y."/>
            <person name="Boore J.L."/>
            <person name="Grigoriev I.V."/>
            <person name="Lindberg D.R."/>
            <person name="Seaver E.C."/>
            <person name="Weisblat D.A."/>
            <person name="Putnam N.H."/>
            <person name="Rokhsar D.S."/>
        </authorList>
    </citation>
    <scope>NUCLEOTIDE SEQUENCE [LARGE SCALE GENOMIC DNA]</scope>
</reference>
<dbReference type="HOGENOM" id="CLU_1645647_0_0_1"/>
<proteinExistence type="predicted"/>
<dbReference type="GeneID" id="20238844"/>
<evidence type="ECO:0000313" key="1">
    <source>
        <dbReference type="EMBL" id="ESO92963.1"/>
    </source>
</evidence>
<dbReference type="Proteomes" id="UP000030746">
    <property type="component" value="Unassembled WGS sequence"/>
</dbReference>
<protein>
    <submittedName>
        <fullName evidence="1">Uncharacterized protein</fullName>
    </submittedName>
</protein>
<dbReference type="KEGG" id="lgi:LOTGIDRAFT_161990"/>
<dbReference type="OrthoDB" id="6154445at2759"/>
<name>V3ZNL9_LOTGI</name>
<dbReference type="EMBL" id="KB201977">
    <property type="protein sequence ID" value="ESO92963.1"/>
    <property type="molecule type" value="Genomic_DNA"/>
</dbReference>
<dbReference type="AlphaFoldDB" id="V3ZNL9"/>
<sequence>MLIPQNCYCIKETEWFWFSEERRGKVPYGNDIVDSEQLKSQKRELKDYMDSKSHSELASLKKDISGNSKKLREDKSYVWKIIDNKDKFSNNSNVSDKITQALWGLRTDKYEYSEDILKEYLERIAKRSKLINIADSSEGGWETVKVYESNPLAGDSDDDKT</sequence>
<gene>
    <name evidence="1" type="ORF">LOTGIDRAFT_161990</name>
</gene>
<evidence type="ECO:0000313" key="2">
    <source>
        <dbReference type="Proteomes" id="UP000030746"/>
    </source>
</evidence>
<keyword evidence="2" id="KW-1185">Reference proteome</keyword>
<dbReference type="OMA" id="FASNEML"/>
<dbReference type="CTD" id="20238844"/>